<dbReference type="NCBIfam" id="NF004012">
    <property type="entry name" value="PRK05477.1-2"/>
    <property type="match status" value="1"/>
</dbReference>
<dbReference type="Gene3D" id="1.10.10.410">
    <property type="match status" value="1"/>
</dbReference>
<reference evidence="12" key="2">
    <citation type="journal article" date="2021" name="PeerJ">
        <title>Extensive microbial diversity within the chicken gut microbiome revealed by metagenomics and culture.</title>
        <authorList>
            <person name="Gilroy R."/>
            <person name="Ravi A."/>
            <person name="Getino M."/>
            <person name="Pursley I."/>
            <person name="Horton D.L."/>
            <person name="Alikhan N.F."/>
            <person name="Baker D."/>
            <person name="Gharbi K."/>
            <person name="Hall N."/>
            <person name="Watson M."/>
            <person name="Adriaenssens E.M."/>
            <person name="Foster-Nyarko E."/>
            <person name="Jarju S."/>
            <person name="Secka A."/>
            <person name="Antonio M."/>
            <person name="Oren A."/>
            <person name="Chaudhuri R.R."/>
            <person name="La Ragione R."/>
            <person name="Hildebrand F."/>
            <person name="Pallen M.J."/>
        </authorList>
    </citation>
    <scope>NUCLEOTIDE SEQUENCE</scope>
    <source>
        <strain evidence="12">ChiGjej1B1-22543</strain>
    </source>
</reference>
<dbReference type="InterPro" id="IPR023168">
    <property type="entry name" value="GatB_Yqey_C_2"/>
</dbReference>
<reference evidence="12" key="1">
    <citation type="submission" date="2020-10" db="EMBL/GenBank/DDBJ databases">
        <authorList>
            <person name="Gilroy R."/>
        </authorList>
    </citation>
    <scope>NUCLEOTIDE SEQUENCE</scope>
    <source>
        <strain evidence="12">ChiGjej1B1-22543</strain>
    </source>
</reference>
<dbReference type="PROSITE" id="PS01234">
    <property type="entry name" value="GATB"/>
    <property type="match status" value="1"/>
</dbReference>
<evidence type="ECO:0000256" key="5">
    <source>
        <dbReference type="ARBA" id="ARBA00022840"/>
    </source>
</evidence>
<dbReference type="InterPro" id="IPR018027">
    <property type="entry name" value="Asn/Gln_amidotransferase"/>
</dbReference>
<dbReference type="GO" id="GO:0070681">
    <property type="term" value="P:glutaminyl-tRNAGln biosynthesis via transamidation"/>
    <property type="evidence" value="ECO:0007669"/>
    <property type="project" value="TreeGrafter"/>
</dbReference>
<evidence type="ECO:0000259" key="11">
    <source>
        <dbReference type="SMART" id="SM00845"/>
    </source>
</evidence>
<comment type="similarity">
    <text evidence="1 10">Belongs to the GatB/GatE family. GatB subfamily.</text>
</comment>
<dbReference type="Pfam" id="PF02637">
    <property type="entry name" value="GatB_Yqey"/>
    <property type="match status" value="1"/>
</dbReference>
<dbReference type="EC" id="6.3.5.-" evidence="10"/>
<dbReference type="NCBIfam" id="NF004014">
    <property type="entry name" value="PRK05477.1-4"/>
    <property type="match status" value="1"/>
</dbReference>
<dbReference type="Pfam" id="PF02934">
    <property type="entry name" value="GatB_N"/>
    <property type="match status" value="1"/>
</dbReference>
<dbReference type="EMBL" id="DVMV01000018">
    <property type="protein sequence ID" value="HIU45205.1"/>
    <property type="molecule type" value="Genomic_DNA"/>
</dbReference>
<keyword evidence="3 10" id="KW-0436">Ligase</keyword>
<feature type="domain" description="Asn/Gln amidotransferase" evidence="11">
    <location>
        <begin position="325"/>
        <end position="472"/>
    </location>
</feature>
<evidence type="ECO:0000256" key="4">
    <source>
        <dbReference type="ARBA" id="ARBA00022741"/>
    </source>
</evidence>
<dbReference type="InterPro" id="IPR042114">
    <property type="entry name" value="GatB_C_1"/>
</dbReference>
<evidence type="ECO:0000256" key="7">
    <source>
        <dbReference type="ARBA" id="ARBA00024799"/>
    </source>
</evidence>
<proteinExistence type="inferred from homology"/>
<evidence type="ECO:0000256" key="1">
    <source>
        <dbReference type="ARBA" id="ARBA00005306"/>
    </source>
</evidence>
<keyword evidence="6 10" id="KW-0648">Protein biosynthesis</keyword>
<evidence type="ECO:0000256" key="8">
    <source>
        <dbReference type="ARBA" id="ARBA00047380"/>
    </source>
</evidence>
<dbReference type="GO" id="GO:0005524">
    <property type="term" value="F:ATP binding"/>
    <property type="evidence" value="ECO:0007669"/>
    <property type="project" value="UniProtKB-KW"/>
</dbReference>
<dbReference type="FunFam" id="1.10.10.410:FF:000001">
    <property type="entry name" value="Aspartyl/glutamyl-tRNA(Asn/Gln) amidotransferase subunit B"/>
    <property type="match status" value="1"/>
</dbReference>
<accession>A0A9D1LNL0</accession>
<dbReference type="NCBIfam" id="TIGR00133">
    <property type="entry name" value="gatB"/>
    <property type="match status" value="1"/>
</dbReference>
<dbReference type="InterPro" id="IPR017958">
    <property type="entry name" value="Gln-tRNA_amidoTrfase_suB_CS"/>
</dbReference>
<dbReference type="HAMAP" id="MF_00121">
    <property type="entry name" value="GatB"/>
    <property type="match status" value="1"/>
</dbReference>
<dbReference type="InterPro" id="IPR003789">
    <property type="entry name" value="Asn/Gln_tRNA_amidoTrase-B-like"/>
</dbReference>
<dbReference type="SUPFAM" id="SSF89095">
    <property type="entry name" value="GatB/YqeY motif"/>
    <property type="match status" value="1"/>
</dbReference>
<dbReference type="SUPFAM" id="SSF55931">
    <property type="entry name" value="Glutamine synthetase/guanido kinase"/>
    <property type="match status" value="1"/>
</dbReference>
<evidence type="ECO:0000256" key="6">
    <source>
        <dbReference type="ARBA" id="ARBA00022917"/>
    </source>
</evidence>
<organism evidence="12 13">
    <name type="scientific">Candidatus Alloenteromonas pullicola</name>
    <dbReference type="NCBI Taxonomy" id="2840784"/>
    <lineage>
        <taxon>Bacteria</taxon>
        <taxon>Bacillati</taxon>
        <taxon>Bacillota</taxon>
        <taxon>Bacillota incertae sedis</taxon>
        <taxon>Candidatus Alloenteromonas</taxon>
    </lineage>
</organism>
<dbReference type="PANTHER" id="PTHR11659:SF0">
    <property type="entry name" value="GLUTAMYL-TRNA(GLN) AMIDOTRANSFERASE SUBUNIT B, MITOCHONDRIAL"/>
    <property type="match status" value="1"/>
</dbReference>
<evidence type="ECO:0000313" key="13">
    <source>
        <dbReference type="Proteomes" id="UP000824070"/>
    </source>
</evidence>
<evidence type="ECO:0000256" key="2">
    <source>
        <dbReference type="ARBA" id="ARBA00011123"/>
    </source>
</evidence>
<comment type="subunit">
    <text evidence="2 10">Heterotrimer of A, B and C subunits.</text>
</comment>
<keyword evidence="4 10" id="KW-0547">Nucleotide-binding</keyword>
<evidence type="ECO:0000256" key="3">
    <source>
        <dbReference type="ARBA" id="ARBA00022598"/>
    </source>
</evidence>
<comment type="function">
    <text evidence="7 10">Allows the formation of correctly charged Asn-tRNA(Asn) or Gln-tRNA(Gln) through the transamidation of misacylated Asp-tRNA(Asn) or Glu-tRNA(Gln) in organisms which lack either or both of asparaginyl-tRNA or glutaminyl-tRNA synthetases. The reaction takes place in the presence of glutamine and ATP through an activated phospho-Asp-tRNA(Asn) or phospho-Glu-tRNA(Gln).</text>
</comment>
<dbReference type="GO" id="GO:0006412">
    <property type="term" value="P:translation"/>
    <property type="evidence" value="ECO:0007669"/>
    <property type="project" value="UniProtKB-UniRule"/>
</dbReference>
<comment type="caution">
    <text evidence="12">The sequence shown here is derived from an EMBL/GenBank/DDBJ whole genome shotgun (WGS) entry which is preliminary data.</text>
</comment>
<dbReference type="GO" id="GO:0050567">
    <property type="term" value="F:glutaminyl-tRNA synthase (glutamine-hydrolyzing) activity"/>
    <property type="evidence" value="ECO:0007669"/>
    <property type="project" value="UniProtKB-UniRule"/>
</dbReference>
<dbReference type="SMART" id="SM00845">
    <property type="entry name" value="GatB_Yqey"/>
    <property type="match status" value="1"/>
</dbReference>
<sequence>MNFEPVIGLEIHVQMKTRSKMFSSSPNSFSHEPNTEVTPFDMAYPGTMPRVNKQAVINAIRVANALHMTIDPLVRFDRKNYFYSDLPKGFQITQQFHPIGSNGYLDILDERGNTKRVRIERIHMEEDTCKQVHFPDCSLLDYNRAGTPLVEIVSMPDIASGTEAMHYVEAIRNIVVYSLTSDGKMEEGSLRCDVNVSLRPVGYKGFGTKVELKNLNSIKNIQLALDYEIKRQEACLLSSTPIAQETRRFDEASGKTVLMRVKTDAVDYKYFPEPNIAPILLSEQFVKDAIDSCPELYEEKKERYLKLGLPLQDVEVILSSLQLASYFEKALEDGGNAKVIANFLLGEVLGYLNKKGKGLSEIGVEASLLSSCAKKQDEGYSHKQCADALIYCLDHLCGVDEAFEALHIQKQVSDEGAIKALVEQVLEANPKSIADYKSGNGRAMGFLIGQCMKLGKGKVSPQAVSKVMAEELAKR</sequence>
<evidence type="ECO:0000256" key="10">
    <source>
        <dbReference type="HAMAP-Rule" id="MF_00121"/>
    </source>
</evidence>
<dbReference type="InterPro" id="IPR006075">
    <property type="entry name" value="Asn/Gln-tRNA_Trfase_suB/E_cat"/>
</dbReference>
<dbReference type="AlphaFoldDB" id="A0A9D1LNL0"/>
<gene>
    <name evidence="10 12" type="primary">gatB</name>
    <name evidence="12" type="ORF">IAC52_02780</name>
</gene>
<evidence type="ECO:0000313" key="12">
    <source>
        <dbReference type="EMBL" id="HIU45205.1"/>
    </source>
</evidence>
<dbReference type="InterPro" id="IPR004413">
    <property type="entry name" value="GatB"/>
</dbReference>
<evidence type="ECO:0000256" key="9">
    <source>
        <dbReference type="ARBA" id="ARBA00047913"/>
    </source>
</evidence>
<comment type="catalytic activity">
    <reaction evidence="9 10">
        <text>L-glutamyl-tRNA(Gln) + L-glutamine + ATP + H2O = L-glutaminyl-tRNA(Gln) + L-glutamate + ADP + phosphate + H(+)</text>
        <dbReference type="Rhea" id="RHEA:17521"/>
        <dbReference type="Rhea" id="RHEA-COMP:9681"/>
        <dbReference type="Rhea" id="RHEA-COMP:9684"/>
        <dbReference type="ChEBI" id="CHEBI:15377"/>
        <dbReference type="ChEBI" id="CHEBI:15378"/>
        <dbReference type="ChEBI" id="CHEBI:29985"/>
        <dbReference type="ChEBI" id="CHEBI:30616"/>
        <dbReference type="ChEBI" id="CHEBI:43474"/>
        <dbReference type="ChEBI" id="CHEBI:58359"/>
        <dbReference type="ChEBI" id="CHEBI:78520"/>
        <dbReference type="ChEBI" id="CHEBI:78521"/>
        <dbReference type="ChEBI" id="CHEBI:456216"/>
    </reaction>
</comment>
<dbReference type="PANTHER" id="PTHR11659">
    <property type="entry name" value="GLUTAMYL-TRNA GLN AMIDOTRANSFERASE SUBUNIT B MITOCHONDRIAL AND PROKARYOTIC PET112-RELATED"/>
    <property type="match status" value="1"/>
</dbReference>
<protein>
    <recommendedName>
        <fullName evidence="10">Aspartyl/glutamyl-tRNA(Asn/Gln) amidotransferase subunit B</fullName>
        <shortName evidence="10">Asp/Glu-ADT subunit B</shortName>
        <ecNumber evidence="10">6.3.5.-</ecNumber>
    </recommendedName>
</protein>
<dbReference type="InterPro" id="IPR017959">
    <property type="entry name" value="Asn/Gln-tRNA_amidoTrfase_suB/E"/>
</dbReference>
<name>A0A9D1LNL0_9FIRM</name>
<dbReference type="Proteomes" id="UP000824070">
    <property type="component" value="Unassembled WGS sequence"/>
</dbReference>
<keyword evidence="5 10" id="KW-0067">ATP-binding</keyword>
<dbReference type="InterPro" id="IPR014746">
    <property type="entry name" value="Gln_synth/guanido_kin_cat_dom"/>
</dbReference>
<comment type="catalytic activity">
    <reaction evidence="8 10">
        <text>L-aspartyl-tRNA(Asn) + L-glutamine + ATP + H2O = L-asparaginyl-tRNA(Asn) + L-glutamate + ADP + phosphate + 2 H(+)</text>
        <dbReference type="Rhea" id="RHEA:14513"/>
        <dbReference type="Rhea" id="RHEA-COMP:9674"/>
        <dbReference type="Rhea" id="RHEA-COMP:9677"/>
        <dbReference type="ChEBI" id="CHEBI:15377"/>
        <dbReference type="ChEBI" id="CHEBI:15378"/>
        <dbReference type="ChEBI" id="CHEBI:29985"/>
        <dbReference type="ChEBI" id="CHEBI:30616"/>
        <dbReference type="ChEBI" id="CHEBI:43474"/>
        <dbReference type="ChEBI" id="CHEBI:58359"/>
        <dbReference type="ChEBI" id="CHEBI:78515"/>
        <dbReference type="ChEBI" id="CHEBI:78516"/>
        <dbReference type="ChEBI" id="CHEBI:456216"/>
    </reaction>
</comment>
<dbReference type="Gene3D" id="1.10.150.380">
    <property type="entry name" value="GatB domain, N-terminal subdomain"/>
    <property type="match status" value="1"/>
</dbReference>